<dbReference type="AlphaFoldDB" id="A0A2T6KRI6"/>
<dbReference type="EMBL" id="QBUD01000001">
    <property type="protein sequence ID" value="PUB19174.1"/>
    <property type="molecule type" value="Genomic_DNA"/>
</dbReference>
<keyword evidence="2" id="KW-0812">Transmembrane</keyword>
<reference evidence="3 4" key="1">
    <citation type="submission" date="2018-04" db="EMBL/GenBank/DDBJ databases">
        <title>Genomic Encyclopedia of Archaeal and Bacterial Type Strains, Phase II (KMG-II): from individual species to whole genera.</title>
        <authorList>
            <person name="Goeker M."/>
        </authorList>
    </citation>
    <scope>NUCLEOTIDE SEQUENCE [LARGE SCALE GENOMIC DNA]</scope>
    <source>
        <strain evidence="3 4">DSM 29955</strain>
    </source>
</reference>
<gene>
    <name evidence="3" type="ORF">C8N45_101767</name>
</gene>
<keyword evidence="2" id="KW-1133">Transmembrane helix</keyword>
<feature type="transmembrane region" description="Helical" evidence="2">
    <location>
        <begin position="20"/>
        <end position="45"/>
    </location>
</feature>
<evidence type="ECO:0000256" key="2">
    <source>
        <dbReference type="SAM" id="Phobius"/>
    </source>
</evidence>
<name>A0A2T6KRI6_9RHOB</name>
<sequence>MYFFETVLSDPQALARNGLRLIHFVGLALGLGTATVLDLIVVRFFLGKTVRQSTLDVFAFCANVVSLGLLALWVSGIGFLIYYWHFDPINLTNGKIYAKIMIVLILTLNGYFIHATVLPFVKRQLGKTLFEGVSKSRQHLLITTAMVSAVSWYCPLIIANLPQLNFTVPVIQILAIYGALLAAVMVVAHVVLLARTSAQALIGQVSAQSRIRSKVHVGRPPIAQNMTDNAHPISARPRNKFVTQ</sequence>
<dbReference type="OrthoDB" id="6088222at2"/>
<feature type="transmembrane region" description="Helical" evidence="2">
    <location>
        <begin position="57"/>
        <end position="84"/>
    </location>
</feature>
<evidence type="ECO:0000313" key="4">
    <source>
        <dbReference type="Proteomes" id="UP000244523"/>
    </source>
</evidence>
<proteinExistence type="predicted"/>
<organism evidence="3 4">
    <name type="scientific">Yoonia sediminilitoris</name>
    <dbReference type="NCBI Taxonomy" id="1286148"/>
    <lineage>
        <taxon>Bacteria</taxon>
        <taxon>Pseudomonadati</taxon>
        <taxon>Pseudomonadota</taxon>
        <taxon>Alphaproteobacteria</taxon>
        <taxon>Rhodobacterales</taxon>
        <taxon>Paracoccaceae</taxon>
        <taxon>Yoonia</taxon>
    </lineage>
</organism>
<feature type="transmembrane region" description="Helical" evidence="2">
    <location>
        <begin position="96"/>
        <end position="118"/>
    </location>
</feature>
<comment type="caution">
    <text evidence="3">The sequence shown here is derived from an EMBL/GenBank/DDBJ whole genome shotgun (WGS) entry which is preliminary data.</text>
</comment>
<keyword evidence="4" id="KW-1185">Reference proteome</keyword>
<evidence type="ECO:0000256" key="1">
    <source>
        <dbReference type="SAM" id="MobiDB-lite"/>
    </source>
</evidence>
<protein>
    <submittedName>
        <fullName evidence="3">Uncharacterized protein</fullName>
    </submittedName>
</protein>
<dbReference type="Proteomes" id="UP000244523">
    <property type="component" value="Unassembled WGS sequence"/>
</dbReference>
<feature type="transmembrane region" description="Helical" evidence="2">
    <location>
        <begin position="139"/>
        <end position="158"/>
    </location>
</feature>
<dbReference type="RefSeq" id="WP_108384835.1">
    <property type="nucleotide sequence ID" value="NZ_QBUD01000001.1"/>
</dbReference>
<feature type="transmembrane region" description="Helical" evidence="2">
    <location>
        <begin position="170"/>
        <end position="194"/>
    </location>
</feature>
<accession>A0A2T6KRI6</accession>
<feature type="region of interest" description="Disordered" evidence="1">
    <location>
        <begin position="223"/>
        <end position="244"/>
    </location>
</feature>
<keyword evidence="2" id="KW-0472">Membrane</keyword>
<evidence type="ECO:0000313" key="3">
    <source>
        <dbReference type="EMBL" id="PUB19174.1"/>
    </source>
</evidence>